<feature type="signal peptide" evidence="1">
    <location>
        <begin position="1"/>
        <end position="16"/>
    </location>
</feature>
<keyword evidence="3" id="KW-1185">Reference proteome</keyword>
<evidence type="ECO:0000256" key="1">
    <source>
        <dbReference type="SAM" id="SignalP"/>
    </source>
</evidence>
<dbReference type="AlphaFoldDB" id="A0AAJ0EII9"/>
<dbReference type="Proteomes" id="UP001243989">
    <property type="component" value="Unassembled WGS sequence"/>
</dbReference>
<evidence type="ECO:0000313" key="2">
    <source>
        <dbReference type="EMBL" id="KAK1638005.1"/>
    </source>
</evidence>
<protein>
    <recommendedName>
        <fullName evidence="4">Secreted protein</fullName>
    </recommendedName>
</protein>
<evidence type="ECO:0000313" key="3">
    <source>
        <dbReference type="Proteomes" id="UP001243989"/>
    </source>
</evidence>
<keyword evidence="1" id="KW-0732">Signal</keyword>
<dbReference type="EMBL" id="JAHMHQ010000008">
    <property type="protein sequence ID" value="KAK1638005.1"/>
    <property type="molecule type" value="Genomic_DNA"/>
</dbReference>
<evidence type="ECO:0008006" key="4">
    <source>
        <dbReference type="Google" id="ProtNLM"/>
    </source>
</evidence>
<reference evidence="2" key="1">
    <citation type="submission" date="2021-06" db="EMBL/GenBank/DDBJ databases">
        <title>Comparative genomics, transcriptomics and evolutionary studies reveal genomic signatures of adaptation to plant cell wall in hemibiotrophic fungi.</title>
        <authorList>
            <consortium name="DOE Joint Genome Institute"/>
            <person name="Baroncelli R."/>
            <person name="Diaz J.F."/>
            <person name="Benocci T."/>
            <person name="Peng M."/>
            <person name="Battaglia E."/>
            <person name="Haridas S."/>
            <person name="Andreopoulos W."/>
            <person name="Labutti K."/>
            <person name="Pangilinan J."/>
            <person name="Floch G.L."/>
            <person name="Makela M.R."/>
            <person name="Henrissat B."/>
            <person name="Grigoriev I.V."/>
            <person name="Crouch J.A."/>
            <person name="De Vries R.P."/>
            <person name="Sukno S.A."/>
            <person name="Thon M.R."/>
        </authorList>
    </citation>
    <scope>NUCLEOTIDE SEQUENCE</scope>
    <source>
        <strain evidence="2">CBS 102054</strain>
    </source>
</reference>
<dbReference type="RefSeq" id="XP_060446612.1">
    <property type="nucleotide sequence ID" value="XM_060594579.1"/>
</dbReference>
<dbReference type="GeneID" id="85479441"/>
<sequence>MHVSSLLVALAATASAIDIRAHTGDNCAGGSVACTGINPNVCCSFSSSASSGRSSIAVVAIPSNWRIRCEAYTGGGCSFFGGQRDSGGSTSVCLPYTTRGDRTGGKYWFLNRKRAVDESCLAEQPNAGECEAFVKPDTLGLADGTDYDITGLTDEKVQEFENIANTGAGADAVPAEFQSLRKTEA</sequence>
<gene>
    <name evidence="2" type="ORF">BDP81DRAFT_471174</name>
</gene>
<comment type="caution">
    <text evidence="2">The sequence shown here is derived from an EMBL/GenBank/DDBJ whole genome shotgun (WGS) entry which is preliminary data.</text>
</comment>
<name>A0AAJ0EII9_9PEZI</name>
<proteinExistence type="predicted"/>
<feature type="chain" id="PRO_5042474391" description="Secreted protein" evidence="1">
    <location>
        <begin position="17"/>
        <end position="185"/>
    </location>
</feature>
<organism evidence="2 3">
    <name type="scientific">Colletotrichum phormii</name>
    <dbReference type="NCBI Taxonomy" id="359342"/>
    <lineage>
        <taxon>Eukaryota</taxon>
        <taxon>Fungi</taxon>
        <taxon>Dikarya</taxon>
        <taxon>Ascomycota</taxon>
        <taxon>Pezizomycotina</taxon>
        <taxon>Sordariomycetes</taxon>
        <taxon>Hypocreomycetidae</taxon>
        <taxon>Glomerellales</taxon>
        <taxon>Glomerellaceae</taxon>
        <taxon>Colletotrichum</taxon>
        <taxon>Colletotrichum acutatum species complex</taxon>
    </lineage>
</organism>
<accession>A0AAJ0EII9</accession>